<dbReference type="OrthoDB" id="9797480at2"/>
<dbReference type="HOGENOM" id="CLU_017703_1_1_3"/>
<evidence type="ECO:0000313" key="4">
    <source>
        <dbReference type="EMBL" id="ACK72572.1"/>
    </source>
</evidence>
<sequence>MQLLTLKNTDQCLLPNLIIIGAMKCGTTSLHHYLNLHPQIFMSRQKELHFFVEQKNWTKGIEWYKSHFNSQAKIRGETSPSYTGYPKWTGVPEKIYSLVPDAQLIYILRDPIERVISHYLHRYAAGVENRSINDALADFESDYILRSKYYFQLQQYLNYFPKSNILIITLEDLNHNPQATLKKIFKYLNIDENLEIETNSKQFHKSTSKIRKNSLGFFISKMPLIHRISQLPHEIRWQVENILYSPFAQQIEKPTLDENLRQKLIEYFKEDINALRDETGQDFQKWSL</sequence>
<keyword evidence="2" id="KW-0325">Glycoprotein</keyword>
<evidence type="ECO:0000256" key="1">
    <source>
        <dbReference type="ARBA" id="ARBA00022679"/>
    </source>
</evidence>
<dbReference type="KEGG" id="cyc:PCC7424_4202"/>
<name>B7KLK0_GLOC7</name>
<dbReference type="InterPro" id="IPR037359">
    <property type="entry name" value="NST/OST"/>
</dbReference>
<dbReference type="Proteomes" id="UP000002384">
    <property type="component" value="Chromosome"/>
</dbReference>
<evidence type="ECO:0000259" key="3">
    <source>
        <dbReference type="Pfam" id="PF00685"/>
    </source>
</evidence>
<dbReference type="AlphaFoldDB" id="B7KLK0"/>
<dbReference type="SUPFAM" id="SSF52540">
    <property type="entry name" value="P-loop containing nucleoside triphosphate hydrolases"/>
    <property type="match status" value="1"/>
</dbReference>
<dbReference type="Pfam" id="PF00685">
    <property type="entry name" value="Sulfotransfer_1"/>
    <property type="match status" value="1"/>
</dbReference>
<feature type="domain" description="Sulfotransferase" evidence="3">
    <location>
        <begin position="15"/>
        <end position="203"/>
    </location>
</feature>
<dbReference type="RefSeq" id="WP_015956157.1">
    <property type="nucleotide sequence ID" value="NC_011729.1"/>
</dbReference>
<dbReference type="PANTHER" id="PTHR10605">
    <property type="entry name" value="HEPARAN SULFATE SULFOTRANSFERASE"/>
    <property type="match status" value="1"/>
</dbReference>
<evidence type="ECO:0000256" key="2">
    <source>
        <dbReference type="ARBA" id="ARBA00023180"/>
    </source>
</evidence>
<accession>B7KLK0</accession>
<dbReference type="InterPro" id="IPR000863">
    <property type="entry name" value="Sulfotransferase_dom"/>
</dbReference>
<evidence type="ECO:0000313" key="5">
    <source>
        <dbReference type="Proteomes" id="UP000002384"/>
    </source>
</evidence>
<proteinExistence type="predicted"/>
<dbReference type="GO" id="GO:0008146">
    <property type="term" value="F:sulfotransferase activity"/>
    <property type="evidence" value="ECO:0007669"/>
    <property type="project" value="InterPro"/>
</dbReference>
<reference evidence="5" key="1">
    <citation type="journal article" date="2011" name="MBio">
        <title>Novel metabolic attributes of the genus Cyanothece, comprising a group of unicellular nitrogen-fixing Cyanobacteria.</title>
        <authorList>
            <person name="Bandyopadhyay A."/>
            <person name="Elvitigala T."/>
            <person name="Welsh E."/>
            <person name="Stockel J."/>
            <person name="Liberton M."/>
            <person name="Min H."/>
            <person name="Sherman L.A."/>
            <person name="Pakrasi H.B."/>
        </authorList>
    </citation>
    <scope>NUCLEOTIDE SEQUENCE [LARGE SCALE GENOMIC DNA]</scope>
    <source>
        <strain evidence="5">PCC 7424</strain>
    </source>
</reference>
<organism evidence="4 5">
    <name type="scientific">Gloeothece citriformis (strain PCC 7424)</name>
    <name type="common">Cyanothece sp. (strain PCC 7424)</name>
    <dbReference type="NCBI Taxonomy" id="65393"/>
    <lineage>
        <taxon>Bacteria</taxon>
        <taxon>Bacillati</taxon>
        <taxon>Cyanobacteriota</taxon>
        <taxon>Cyanophyceae</taxon>
        <taxon>Oscillatoriophycideae</taxon>
        <taxon>Chroococcales</taxon>
        <taxon>Aphanothecaceae</taxon>
        <taxon>Gloeothece</taxon>
        <taxon>Gloeothece citriformis</taxon>
    </lineage>
</organism>
<protein>
    <submittedName>
        <fullName evidence="4">Sulfotransferase</fullName>
    </submittedName>
</protein>
<keyword evidence="1 4" id="KW-0808">Transferase</keyword>
<gene>
    <name evidence="4" type="ordered locus">PCC7424_4202</name>
</gene>
<keyword evidence="5" id="KW-1185">Reference proteome</keyword>
<dbReference type="InterPro" id="IPR027417">
    <property type="entry name" value="P-loop_NTPase"/>
</dbReference>
<dbReference type="EMBL" id="CP001291">
    <property type="protein sequence ID" value="ACK72572.1"/>
    <property type="molecule type" value="Genomic_DNA"/>
</dbReference>
<dbReference type="STRING" id="65393.PCC7424_4202"/>
<dbReference type="PANTHER" id="PTHR10605:SF56">
    <property type="entry name" value="BIFUNCTIONAL HEPARAN SULFATE N-DEACETYLASE_N-SULFOTRANSFERASE"/>
    <property type="match status" value="1"/>
</dbReference>
<dbReference type="eggNOG" id="COG4424">
    <property type="taxonomic scope" value="Bacteria"/>
</dbReference>
<dbReference type="Gene3D" id="3.40.50.300">
    <property type="entry name" value="P-loop containing nucleotide triphosphate hydrolases"/>
    <property type="match status" value="1"/>
</dbReference>